<name>A0A0A8YPI6_ARUDO</name>
<dbReference type="AlphaFoldDB" id="A0A0A8YPI6"/>
<organism evidence="1">
    <name type="scientific">Arundo donax</name>
    <name type="common">Giant reed</name>
    <name type="synonym">Donax arundinaceus</name>
    <dbReference type="NCBI Taxonomy" id="35708"/>
    <lineage>
        <taxon>Eukaryota</taxon>
        <taxon>Viridiplantae</taxon>
        <taxon>Streptophyta</taxon>
        <taxon>Embryophyta</taxon>
        <taxon>Tracheophyta</taxon>
        <taxon>Spermatophyta</taxon>
        <taxon>Magnoliopsida</taxon>
        <taxon>Liliopsida</taxon>
        <taxon>Poales</taxon>
        <taxon>Poaceae</taxon>
        <taxon>PACMAD clade</taxon>
        <taxon>Arundinoideae</taxon>
        <taxon>Arundineae</taxon>
        <taxon>Arundo</taxon>
    </lineage>
</organism>
<sequence length="37" mass="4364">MNCLAKNSVICQEFYLELSLFNAKMITKTRNCYCQEL</sequence>
<evidence type="ECO:0000313" key="1">
    <source>
        <dbReference type="EMBL" id="JAD26730.1"/>
    </source>
</evidence>
<proteinExistence type="predicted"/>
<protein>
    <submittedName>
        <fullName evidence="1">Uncharacterized protein</fullName>
    </submittedName>
</protein>
<reference evidence="1" key="1">
    <citation type="submission" date="2014-09" db="EMBL/GenBank/DDBJ databases">
        <authorList>
            <person name="Magalhaes I.L.F."/>
            <person name="Oliveira U."/>
            <person name="Santos F.R."/>
            <person name="Vidigal T.H.D.A."/>
            <person name="Brescovit A.D."/>
            <person name="Santos A.J."/>
        </authorList>
    </citation>
    <scope>NUCLEOTIDE SEQUENCE</scope>
    <source>
        <tissue evidence="1">Shoot tissue taken approximately 20 cm above the soil surface</tissue>
    </source>
</reference>
<dbReference type="EMBL" id="GBRH01271165">
    <property type="protein sequence ID" value="JAD26730.1"/>
    <property type="molecule type" value="Transcribed_RNA"/>
</dbReference>
<reference evidence="1" key="2">
    <citation type="journal article" date="2015" name="Data Brief">
        <title>Shoot transcriptome of the giant reed, Arundo donax.</title>
        <authorList>
            <person name="Barrero R.A."/>
            <person name="Guerrero F.D."/>
            <person name="Moolhuijzen P."/>
            <person name="Goolsby J.A."/>
            <person name="Tidwell J."/>
            <person name="Bellgard S.E."/>
            <person name="Bellgard M.I."/>
        </authorList>
    </citation>
    <scope>NUCLEOTIDE SEQUENCE</scope>
    <source>
        <tissue evidence="1">Shoot tissue taken approximately 20 cm above the soil surface</tissue>
    </source>
</reference>
<accession>A0A0A8YPI6</accession>